<sequence length="105" mass="11440">MAESTAVSIPVPVLKEGGYLLWAYHIELCLKKAGLWGIVKNPPAQPTEAQKQKNDKALAIIGLSVADDQLCIIRGITSAADCWEKLHAVHIRTSASSKVHLSRRL</sequence>
<evidence type="ECO:0008006" key="3">
    <source>
        <dbReference type="Google" id="ProtNLM"/>
    </source>
</evidence>
<organism evidence="1 2">
    <name type="scientific">Phrynocephalus forsythii</name>
    <dbReference type="NCBI Taxonomy" id="171643"/>
    <lineage>
        <taxon>Eukaryota</taxon>
        <taxon>Metazoa</taxon>
        <taxon>Chordata</taxon>
        <taxon>Craniata</taxon>
        <taxon>Vertebrata</taxon>
        <taxon>Euteleostomi</taxon>
        <taxon>Lepidosauria</taxon>
        <taxon>Squamata</taxon>
        <taxon>Bifurcata</taxon>
        <taxon>Unidentata</taxon>
        <taxon>Episquamata</taxon>
        <taxon>Toxicofera</taxon>
        <taxon>Iguania</taxon>
        <taxon>Acrodonta</taxon>
        <taxon>Agamidae</taxon>
        <taxon>Agaminae</taxon>
        <taxon>Phrynocephalus</taxon>
    </lineage>
</organism>
<protein>
    <recommendedName>
        <fullName evidence="3">DUF4219 domain-containing protein</fullName>
    </recommendedName>
</protein>
<dbReference type="Proteomes" id="UP001142489">
    <property type="component" value="Unassembled WGS sequence"/>
</dbReference>
<dbReference type="AlphaFoldDB" id="A0A9Q0XRI1"/>
<keyword evidence="2" id="KW-1185">Reference proteome</keyword>
<reference evidence="1" key="1">
    <citation type="journal article" date="2023" name="DNA Res.">
        <title>Chromosome-level genome assembly of Phrynocephalus forsythii using third-generation DNA sequencing and Hi-C analysis.</title>
        <authorList>
            <person name="Qi Y."/>
            <person name="Zhao W."/>
            <person name="Zhao Y."/>
            <person name="Niu C."/>
            <person name="Cao S."/>
            <person name="Zhang Y."/>
        </authorList>
    </citation>
    <scope>NUCLEOTIDE SEQUENCE</scope>
    <source>
        <tissue evidence="1">Muscle</tissue>
    </source>
</reference>
<gene>
    <name evidence="1" type="ORF">JRQ81_017759</name>
</gene>
<dbReference type="Pfam" id="PF14223">
    <property type="entry name" value="Retrotran_gag_2"/>
    <property type="match status" value="1"/>
</dbReference>
<proteinExistence type="predicted"/>
<accession>A0A9Q0XRI1</accession>
<feature type="non-terminal residue" evidence="1">
    <location>
        <position position="105"/>
    </location>
</feature>
<evidence type="ECO:0000313" key="1">
    <source>
        <dbReference type="EMBL" id="KAJ7324739.1"/>
    </source>
</evidence>
<dbReference type="OrthoDB" id="8017485at2759"/>
<evidence type="ECO:0000313" key="2">
    <source>
        <dbReference type="Proteomes" id="UP001142489"/>
    </source>
</evidence>
<comment type="caution">
    <text evidence="1">The sequence shown here is derived from an EMBL/GenBank/DDBJ whole genome shotgun (WGS) entry which is preliminary data.</text>
</comment>
<name>A0A9Q0XRI1_9SAUR</name>
<dbReference type="EMBL" id="JAPFRF010000008">
    <property type="protein sequence ID" value="KAJ7324739.1"/>
    <property type="molecule type" value="Genomic_DNA"/>
</dbReference>